<dbReference type="Proteomes" id="UP000027866">
    <property type="component" value="Unassembled WGS sequence"/>
</dbReference>
<evidence type="ECO:0000313" key="1">
    <source>
        <dbReference type="EMBL" id="KEO93286.1"/>
    </source>
</evidence>
<organism evidence="1 2">
    <name type="scientific">Erythrobacter litoralis</name>
    <dbReference type="NCBI Taxonomy" id="39960"/>
    <lineage>
        <taxon>Bacteria</taxon>
        <taxon>Pseudomonadati</taxon>
        <taxon>Pseudomonadota</taxon>
        <taxon>Alphaproteobacteria</taxon>
        <taxon>Sphingomonadales</taxon>
        <taxon>Erythrobacteraceae</taxon>
        <taxon>Erythrobacter/Porphyrobacter group</taxon>
        <taxon>Erythrobacter</taxon>
    </lineage>
</organism>
<dbReference type="AlphaFoldDB" id="A0A074MEJ9"/>
<reference evidence="1 2" key="1">
    <citation type="submission" date="2014-04" db="EMBL/GenBank/DDBJ databases">
        <title>A comprehensive comparison of genomes of Erythrobacter spp. Strains.</title>
        <authorList>
            <person name="Zheng Q."/>
        </authorList>
    </citation>
    <scope>NUCLEOTIDE SEQUENCE [LARGE SCALE GENOMIC DNA]</scope>
    <source>
        <strain evidence="1 2">DSM 8509</strain>
    </source>
</reference>
<dbReference type="EMBL" id="JMIX01000006">
    <property type="protein sequence ID" value="KEO93286.1"/>
    <property type="molecule type" value="Genomic_DNA"/>
</dbReference>
<evidence type="ECO:0000313" key="2">
    <source>
        <dbReference type="Proteomes" id="UP000027866"/>
    </source>
</evidence>
<proteinExistence type="predicted"/>
<gene>
    <name evidence="1" type="ORF">EH32_11225</name>
</gene>
<accession>A0A074MEJ9</accession>
<protein>
    <recommendedName>
        <fullName evidence="3">NIPSNAP domain-containing protein</fullName>
    </recommendedName>
</protein>
<name>A0A074MEJ9_9SPHN</name>
<sequence>MPRPAEDRTMEMHMNKLSTMIAAGLAAASFAAAAPAAAQLQLWEDYEPSEEVIEMTLVKVEEGQLDTYLEGLKQTWVKANEVQKEMGYIKGYGIYGVPYGEGEFNLVLTIRFANDEALTPNKERYMEFMEAWGKANMDASQETVRELYNEIREIQGTYMLRELKMKM</sequence>
<keyword evidence="2" id="KW-1185">Reference proteome</keyword>
<comment type="caution">
    <text evidence="1">The sequence shown here is derived from an EMBL/GenBank/DDBJ whole genome shotgun (WGS) entry which is preliminary data.</text>
</comment>
<evidence type="ECO:0008006" key="3">
    <source>
        <dbReference type="Google" id="ProtNLM"/>
    </source>
</evidence>